<accession>A0A8W8J7V1</accession>
<name>A0A8W8J7V1_MAGGI</name>
<dbReference type="CDD" id="cd10229">
    <property type="entry name" value="ASKHA_NBD_HSP70_HSPA12"/>
    <property type="match status" value="1"/>
</dbReference>
<proteinExistence type="predicted"/>
<evidence type="ECO:0000313" key="2">
    <source>
        <dbReference type="Proteomes" id="UP000005408"/>
    </source>
</evidence>
<dbReference type="EnsemblMetazoa" id="G17744.1">
    <property type="protein sequence ID" value="G17744.1:cds"/>
    <property type="gene ID" value="G17744"/>
</dbReference>
<keyword evidence="2" id="KW-1185">Reference proteome</keyword>
<dbReference type="PANTHER" id="PTHR14187">
    <property type="entry name" value="ALPHA KINASE/ELONGATION FACTOR 2 KINASE"/>
    <property type="match status" value="1"/>
</dbReference>
<dbReference type="SUPFAM" id="SSF53067">
    <property type="entry name" value="Actin-like ATPase domain"/>
    <property type="match status" value="2"/>
</dbReference>
<sequence>MLGSRESKKPSDNKPDVKQNNKALCVCALDFGKTYSGYAYSLRLKPDDICCPHWNTSTGCTTLINHKTPTTILLYEGHKLIGFGYEAIEKFLDLNVEERKDFNFFQGFQMNLYDKFQSGENLSVTTKISDFNGKQVPAVDVFSTAIKYMKDHFLNENEARGASLLEKDIKWVLTVPAMWGDPEKEFMIQAAKKTGIEKPRLATVLESEAAFIFCKDLPAKNFESGFDNIDDKEKYKSLNTRTITISPSFLEKYKEENGIDISKRTLETQYGKSLKWVGDKVKINKDLFQSFFHPANDKIVHYIREILSKPEVNETKVILMVGGFSEWEIVQDAIRKAFPECCVLIPLQAGVAVLKGAVLFGHSSISDDDNTPVLEESDNRPVVALDNTKVNNATDNTRRREDRRSYAAKNRGVKKCSIL</sequence>
<dbReference type="OMA" id="MSCAIRY"/>
<dbReference type="PANTHER" id="PTHR14187:SF5">
    <property type="entry name" value="HEAT SHOCK 70 KDA PROTEIN 12A"/>
    <property type="match status" value="1"/>
</dbReference>
<dbReference type="Proteomes" id="UP000005408">
    <property type="component" value="Unassembled WGS sequence"/>
</dbReference>
<evidence type="ECO:0008006" key="3">
    <source>
        <dbReference type="Google" id="ProtNLM"/>
    </source>
</evidence>
<dbReference type="AlphaFoldDB" id="A0A8W8J7V1"/>
<organism evidence="1 2">
    <name type="scientific">Magallana gigas</name>
    <name type="common">Pacific oyster</name>
    <name type="synonym">Crassostrea gigas</name>
    <dbReference type="NCBI Taxonomy" id="29159"/>
    <lineage>
        <taxon>Eukaryota</taxon>
        <taxon>Metazoa</taxon>
        <taxon>Spiralia</taxon>
        <taxon>Lophotrochozoa</taxon>
        <taxon>Mollusca</taxon>
        <taxon>Bivalvia</taxon>
        <taxon>Autobranchia</taxon>
        <taxon>Pteriomorphia</taxon>
        <taxon>Ostreida</taxon>
        <taxon>Ostreoidea</taxon>
        <taxon>Ostreidae</taxon>
        <taxon>Magallana</taxon>
    </lineage>
</organism>
<reference evidence="1" key="1">
    <citation type="submission" date="2022-08" db="UniProtKB">
        <authorList>
            <consortium name="EnsemblMetazoa"/>
        </authorList>
    </citation>
    <scope>IDENTIFICATION</scope>
    <source>
        <strain evidence="1">05x7-T-G4-1.051#20</strain>
    </source>
</reference>
<evidence type="ECO:0000313" key="1">
    <source>
        <dbReference type="EnsemblMetazoa" id="G17744.1:cds"/>
    </source>
</evidence>
<dbReference type="Gene3D" id="3.30.420.40">
    <property type="match status" value="1"/>
</dbReference>
<protein>
    <recommendedName>
        <fullName evidence="3">Heat shock 70 kDa protein 12A</fullName>
    </recommendedName>
</protein>
<dbReference type="InterPro" id="IPR043129">
    <property type="entry name" value="ATPase_NBD"/>
</dbReference>